<accession>A0A7G9R6F3</accession>
<evidence type="ECO:0000313" key="2">
    <source>
        <dbReference type="Proteomes" id="UP000515947"/>
    </source>
</evidence>
<organism evidence="1 2">
    <name type="scientific">Nocardioides mesophilus</name>
    <dbReference type="NCBI Taxonomy" id="433659"/>
    <lineage>
        <taxon>Bacteria</taxon>
        <taxon>Bacillati</taxon>
        <taxon>Actinomycetota</taxon>
        <taxon>Actinomycetes</taxon>
        <taxon>Propionibacteriales</taxon>
        <taxon>Nocardioidaceae</taxon>
        <taxon>Nocardioides</taxon>
    </lineage>
</organism>
<evidence type="ECO:0000313" key="1">
    <source>
        <dbReference type="EMBL" id="QNN51178.1"/>
    </source>
</evidence>
<keyword evidence="2" id="KW-1185">Reference proteome</keyword>
<dbReference type="KEGG" id="nmes:H9L09_10980"/>
<sequence length="207" mass="23193">MSAEPDDAVARGELLLDVIMPRYDVAVVHARVFRVPPRACYDAIVNLDVYRSRLVHALISLRGLPPRLATRLRGDPDVTGPDTTFRLRDLTERGWLLLGERPGAELVLGQVSRPWRTRAAAPTVTPSTPAAFTAFDQPGFAKITASFRVDPYGRGSILTAESRVQLTDAASRKRFRRYWVVVGPFSHLIRRIALRLVSRDLRTGRRP</sequence>
<name>A0A7G9R6F3_9ACTN</name>
<dbReference type="AlphaFoldDB" id="A0A7G9R6F3"/>
<dbReference type="EMBL" id="CP060713">
    <property type="protein sequence ID" value="QNN51178.1"/>
    <property type="molecule type" value="Genomic_DNA"/>
</dbReference>
<proteinExistence type="predicted"/>
<evidence type="ECO:0008006" key="3">
    <source>
        <dbReference type="Google" id="ProtNLM"/>
    </source>
</evidence>
<dbReference type="RefSeq" id="WP_187577019.1">
    <property type="nucleotide sequence ID" value="NZ_CP060713.1"/>
</dbReference>
<reference evidence="1 2" key="1">
    <citation type="submission" date="2020-08" db="EMBL/GenBank/DDBJ databases">
        <title>Genome sequence of Nocardioides mesophilus KACC 16243T.</title>
        <authorList>
            <person name="Hyun D.-W."/>
            <person name="Bae J.-W."/>
        </authorList>
    </citation>
    <scope>NUCLEOTIDE SEQUENCE [LARGE SCALE GENOMIC DNA]</scope>
    <source>
        <strain evidence="1 2">KACC 16243</strain>
    </source>
</reference>
<dbReference type="Proteomes" id="UP000515947">
    <property type="component" value="Chromosome"/>
</dbReference>
<gene>
    <name evidence="1" type="ORF">H9L09_10980</name>
</gene>
<protein>
    <recommendedName>
        <fullName evidence="3">DUF2867 domain-containing protein</fullName>
    </recommendedName>
</protein>